<dbReference type="InterPro" id="IPR029064">
    <property type="entry name" value="Ribosomal_eL30-like_sf"/>
</dbReference>
<feature type="domain" description="RNA 2-O ribose methyltransferase substrate binding" evidence="4">
    <location>
        <begin position="21"/>
        <end position="95"/>
    </location>
</feature>
<gene>
    <name evidence="5" type="primary">rlmB</name>
    <name evidence="5" type="ORF">CSEC_0961</name>
</gene>
<dbReference type="Gene3D" id="3.30.1330.30">
    <property type="match status" value="1"/>
</dbReference>
<keyword evidence="6" id="KW-1185">Reference proteome</keyword>
<dbReference type="EC" id="2.1.1.-" evidence="5"/>
<name>A0A090D1V4_9BACT</name>
<dbReference type="InterPro" id="IPR001537">
    <property type="entry name" value="SpoU_MeTrfase"/>
</dbReference>
<dbReference type="NCBIfam" id="TIGR00186">
    <property type="entry name" value="rRNA_methyl_3"/>
    <property type="match status" value="1"/>
</dbReference>
<dbReference type="EMBL" id="CCEJ010000004">
    <property type="protein sequence ID" value="CDR33788.1"/>
    <property type="molecule type" value="Genomic_DNA"/>
</dbReference>
<dbReference type="InterPro" id="IPR029026">
    <property type="entry name" value="tRNA_m1G_MTases_N"/>
</dbReference>
<dbReference type="AlphaFoldDB" id="A0A090D1V4"/>
<dbReference type="RefSeq" id="WP_053331791.1">
    <property type="nucleotide sequence ID" value="NZ_CCEJ010000004.1"/>
</dbReference>
<dbReference type="GO" id="GO:0003723">
    <property type="term" value="F:RNA binding"/>
    <property type="evidence" value="ECO:0007669"/>
    <property type="project" value="InterPro"/>
</dbReference>
<keyword evidence="2 5" id="KW-0808">Transferase</keyword>
<dbReference type="Gene3D" id="3.40.1280.10">
    <property type="match status" value="1"/>
</dbReference>
<evidence type="ECO:0000256" key="1">
    <source>
        <dbReference type="ARBA" id="ARBA00022603"/>
    </source>
</evidence>
<organism evidence="5 6">
    <name type="scientific">Candidatus Criblamydia sequanensis CRIB-18</name>
    <dbReference type="NCBI Taxonomy" id="1437425"/>
    <lineage>
        <taxon>Bacteria</taxon>
        <taxon>Pseudomonadati</taxon>
        <taxon>Chlamydiota</taxon>
        <taxon>Chlamydiia</taxon>
        <taxon>Parachlamydiales</taxon>
        <taxon>Candidatus Criblamydiaceae</taxon>
        <taxon>Candidatus Criblamydia</taxon>
    </lineage>
</organism>
<dbReference type="Pfam" id="PF00588">
    <property type="entry name" value="SpoU_methylase"/>
    <property type="match status" value="1"/>
</dbReference>
<evidence type="ECO:0000313" key="5">
    <source>
        <dbReference type="EMBL" id="CDR33788.1"/>
    </source>
</evidence>
<reference evidence="5" key="2">
    <citation type="submission" date="2014-09" db="EMBL/GenBank/DDBJ databases">
        <title>Criblamydia sequanensis harbors a mega-plasmid encoding arsenite resistance.</title>
        <authorList>
            <person name="Bertelli C."/>
            <person name="Goesmann A."/>
            <person name="Greub G."/>
        </authorList>
    </citation>
    <scope>NUCLEOTIDE SEQUENCE [LARGE SCALE GENOMIC DNA]</scope>
    <source>
        <strain evidence="5">CRIB-18</strain>
    </source>
</reference>
<dbReference type="GO" id="GO:0032259">
    <property type="term" value="P:methylation"/>
    <property type="evidence" value="ECO:0007669"/>
    <property type="project" value="UniProtKB-KW"/>
</dbReference>
<dbReference type="Pfam" id="PF08032">
    <property type="entry name" value="SpoU_sub_bind"/>
    <property type="match status" value="1"/>
</dbReference>
<dbReference type="InterPro" id="IPR029028">
    <property type="entry name" value="Alpha/beta_knot_MTases"/>
</dbReference>
<comment type="caution">
    <text evidence="5">The sequence shown here is derived from an EMBL/GenBank/DDBJ whole genome shotgun (WGS) entry which is preliminary data.</text>
</comment>
<evidence type="ECO:0000256" key="2">
    <source>
        <dbReference type="ARBA" id="ARBA00022679"/>
    </source>
</evidence>
<dbReference type="SMART" id="SM00967">
    <property type="entry name" value="SpoU_sub_bind"/>
    <property type="match status" value="1"/>
</dbReference>
<protein>
    <submittedName>
        <fullName evidence="5">23S rRNA (Guanosine-2'-O-)-methyltransferase</fullName>
        <ecNumber evidence="5">2.1.1.-</ecNumber>
    </submittedName>
</protein>
<dbReference type="GO" id="GO:0006396">
    <property type="term" value="P:RNA processing"/>
    <property type="evidence" value="ECO:0007669"/>
    <property type="project" value="InterPro"/>
</dbReference>
<dbReference type="PANTHER" id="PTHR46429:SF1">
    <property type="entry name" value="23S RRNA (GUANOSINE-2'-O-)-METHYLTRANSFERASE RLMB"/>
    <property type="match status" value="1"/>
</dbReference>
<dbReference type="InterPro" id="IPR004441">
    <property type="entry name" value="rRNA_MeTrfase_TrmH"/>
</dbReference>
<accession>A0A090D1V4</accession>
<dbReference type="SUPFAM" id="SSF75217">
    <property type="entry name" value="alpha/beta knot"/>
    <property type="match status" value="1"/>
</dbReference>
<dbReference type="OrthoDB" id="9794400at2"/>
<dbReference type="SUPFAM" id="SSF55315">
    <property type="entry name" value="L30e-like"/>
    <property type="match status" value="1"/>
</dbReference>
<keyword evidence="1 5" id="KW-0489">Methyltransferase</keyword>
<reference evidence="5" key="1">
    <citation type="submission" date="2013-12" db="EMBL/GenBank/DDBJ databases">
        <authorList>
            <person name="Linke B."/>
        </authorList>
    </citation>
    <scope>NUCLEOTIDE SEQUENCE [LARGE SCALE GENOMIC DNA]</scope>
    <source>
        <strain evidence="5">CRIB-18</strain>
    </source>
</reference>
<dbReference type="eggNOG" id="COG0566">
    <property type="taxonomic scope" value="Bacteria"/>
</dbReference>
<proteinExistence type="predicted"/>
<sequence length="264" mass="29640">MTRFFKKKPQSEKKQSSSSDWVMGKHSIEEALKYSSRSIKEIFIAKSHQRDDPIVRAAEKEGIHINWVSKDYLTEQLQSDSHQGYAAKVKPFFYHDPLEFIEKTTKNADESQLYVALDSIYDPHNFGAILRASECFGVSGVIYSKNRGVDLTAAVSKASVGASLLMPLLKVSNLVEAVKKFKEEGFEVITAEISKEAVPLDTFTFNKKTLLILGSEGEGVRTLLSEQADKKLYIKMFGKIDSLNVSQATSVLLFNWRVSLSRNS</sequence>
<evidence type="ECO:0000313" key="6">
    <source>
        <dbReference type="Proteomes" id="UP000031552"/>
    </source>
</evidence>
<feature type="region of interest" description="Disordered" evidence="3">
    <location>
        <begin position="1"/>
        <end position="20"/>
    </location>
</feature>
<dbReference type="STRING" id="1437425.CSEC_0961"/>
<evidence type="ECO:0000256" key="3">
    <source>
        <dbReference type="SAM" id="MobiDB-lite"/>
    </source>
</evidence>
<dbReference type="InterPro" id="IPR013123">
    <property type="entry name" value="SpoU_subst-bd"/>
</dbReference>
<dbReference type="CDD" id="cd18103">
    <property type="entry name" value="SpoU-like_RlmB"/>
    <property type="match status" value="1"/>
</dbReference>
<dbReference type="GO" id="GO:0008173">
    <property type="term" value="F:RNA methyltransferase activity"/>
    <property type="evidence" value="ECO:0007669"/>
    <property type="project" value="InterPro"/>
</dbReference>
<dbReference type="Proteomes" id="UP000031552">
    <property type="component" value="Unassembled WGS sequence"/>
</dbReference>
<evidence type="ECO:0000259" key="4">
    <source>
        <dbReference type="SMART" id="SM00967"/>
    </source>
</evidence>
<dbReference type="PANTHER" id="PTHR46429">
    <property type="entry name" value="23S RRNA (GUANOSINE-2'-O-)-METHYLTRANSFERASE RLMB"/>
    <property type="match status" value="1"/>
</dbReference>
<dbReference type="GO" id="GO:0005829">
    <property type="term" value="C:cytosol"/>
    <property type="evidence" value="ECO:0007669"/>
    <property type="project" value="TreeGrafter"/>
</dbReference>